<organism evidence="2 3">
    <name type="scientific">Palaeococcus pacificus DY20341</name>
    <dbReference type="NCBI Taxonomy" id="1343739"/>
    <lineage>
        <taxon>Archaea</taxon>
        <taxon>Methanobacteriati</taxon>
        <taxon>Methanobacteriota</taxon>
        <taxon>Thermococci</taxon>
        <taxon>Thermococcales</taxon>
        <taxon>Thermococcaceae</taxon>
        <taxon>Palaeococcus</taxon>
    </lineage>
</organism>
<dbReference type="EMBL" id="CP006019">
    <property type="protein sequence ID" value="AIF68927.1"/>
    <property type="molecule type" value="Genomic_DNA"/>
</dbReference>
<gene>
    <name evidence="2" type="ORF">PAP_02495</name>
</gene>
<reference evidence="2 3" key="2">
    <citation type="journal article" date="2015" name="Genome Announc.">
        <title>Complete Genome Sequence of Hyperthermophilic Piezophilic Archaeon Palaeococcus pacificus DY20341T, Isolated from Deep-Sea Hydrothermal Sediments.</title>
        <authorList>
            <person name="Zeng X."/>
            <person name="Jebbar M."/>
            <person name="Shao Z."/>
        </authorList>
    </citation>
    <scope>NUCLEOTIDE SEQUENCE [LARGE SCALE GENOMIC DNA]</scope>
    <source>
        <strain evidence="2 3">DY20341</strain>
    </source>
</reference>
<dbReference type="Proteomes" id="UP000027981">
    <property type="component" value="Chromosome"/>
</dbReference>
<dbReference type="GeneID" id="24841627"/>
<dbReference type="eggNOG" id="arCOG05822">
    <property type="taxonomic scope" value="Archaea"/>
</dbReference>
<name>A0A075LSH8_9EURY</name>
<feature type="transmembrane region" description="Helical" evidence="1">
    <location>
        <begin position="21"/>
        <end position="39"/>
    </location>
</feature>
<sequence>MSVMWRYVMEEDSLRFRLKEYVRSFTFIVLVVWLLKGWLDLEKYDYQLTLAIIGLIVLGELLGAGKWFGITVSSVIFALAKGAFLVAVFLFFAKYIGLNPAFEGWAGKAFAYSVVLALAGFFVGKVDVERFDIRVDKKAYAFDETELDGVILRGEGKAYPIKFGKKRVGYVIDGEVEVEAETPIGNIKRSLSSPVAVWTREELGGRKVEGDREFAKRMERLLNPNRLYRGYKRGDVVDLGIIKVYESEDFTYVKMPFLEVLETPEGSNVKIGPMKIKEGSPGIIKGEGFTIAELNNGFRLSKFGDRMTIKTEEFTLKVSPEYVKYTSGNESLTVGRKYVSLKTSDVAITVGKRKAKVSIEDIVISARDGKVKIRSGGRSYTIEDEHAFKLVLEKAKEIADEQSAELIDGLGIDKIRVAKKVKELLDELMTFIG</sequence>
<dbReference type="KEGG" id="ppac:PAP_02495"/>
<reference evidence="3" key="1">
    <citation type="submission" date="2013-06" db="EMBL/GenBank/DDBJ databases">
        <title>Complete Genome Sequence of Hyperthermophilic Palaeococcus pacificus DY20341T, Isolated from a Deep-Sea Hydrothermal Sediments.</title>
        <authorList>
            <person name="Zeng X."/>
            <person name="Shao Z."/>
        </authorList>
    </citation>
    <scope>NUCLEOTIDE SEQUENCE [LARGE SCALE GENOMIC DNA]</scope>
    <source>
        <strain evidence="3">DY20341</strain>
    </source>
</reference>
<proteinExistence type="predicted"/>
<dbReference type="STRING" id="1343739.PAP_02495"/>
<keyword evidence="1" id="KW-0812">Transmembrane</keyword>
<protein>
    <submittedName>
        <fullName evidence="2">Uncharacterized protein</fullName>
    </submittedName>
</protein>
<evidence type="ECO:0000256" key="1">
    <source>
        <dbReference type="SAM" id="Phobius"/>
    </source>
</evidence>
<keyword evidence="3" id="KW-1185">Reference proteome</keyword>
<feature type="transmembrane region" description="Helical" evidence="1">
    <location>
        <begin position="45"/>
        <end position="63"/>
    </location>
</feature>
<evidence type="ECO:0000313" key="3">
    <source>
        <dbReference type="Proteomes" id="UP000027981"/>
    </source>
</evidence>
<accession>A0A075LSH8</accession>
<feature type="transmembrane region" description="Helical" evidence="1">
    <location>
        <begin position="75"/>
        <end position="97"/>
    </location>
</feature>
<keyword evidence="1" id="KW-1133">Transmembrane helix</keyword>
<dbReference type="HOGENOM" id="CLU_638765_0_0_2"/>
<feature type="transmembrane region" description="Helical" evidence="1">
    <location>
        <begin position="109"/>
        <end position="128"/>
    </location>
</feature>
<dbReference type="AlphaFoldDB" id="A0A075LSH8"/>
<evidence type="ECO:0000313" key="2">
    <source>
        <dbReference type="EMBL" id="AIF68927.1"/>
    </source>
</evidence>
<dbReference type="RefSeq" id="WP_048164537.1">
    <property type="nucleotide sequence ID" value="NZ_CP006019.1"/>
</dbReference>
<keyword evidence="1" id="KW-0472">Membrane</keyword>
<dbReference type="OrthoDB" id="85889at2157"/>